<evidence type="ECO:0000313" key="5">
    <source>
        <dbReference type="Proteomes" id="UP001530400"/>
    </source>
</evidence>
<keyword evidence="2" id="KW-0520">NAD</keyword>
<proteinExistence type="inferred from homology"/>
<comment type="caution">
    <text evidence="4">The sequence shown here is derived from an EMBL/GenBank/DDBJ whole genome shotgun (WGS) entry which is preliminary data.</text>
</comment>
<evidence type="ECO:0000256" key="2">
    <source>
        <dbReference type="ARBA" id="ARBA00023027"/>
    </source>
</evidence>
<dbReference type="Gene3D" id="3.40.50.720">
    <property type="entry name" value="NAD(P)-binding Rossmann-like Domain"/>
    <property type="match status" value="1"/>
</dbReference>
<evidence type="ECO:0000313" key="4">
    <source>
        <dbReference type="EMBL" id="KAL3768264.1"/>
    </source>
</evidence>
<feature type="compositionally biased region" description="Basic and acidic residues" evidence="3">
    <location>
        <begin position="346"/>
        <end position="358"/>
    </location>
</feature>
<sequence>MRALNTQKLDKSKAKKSCAMLLLFLTVLNFHHYYTFQPLHKSTRSSCVTTQRHICQQDEVVVDGRHGNRLLVFGLGNIGKNAAIKSCSVLNSTTPYFNEVFGTTRSNEKLDGIQVLGIAEVSMILPTCSHILVTVPPIDIESSTKTMNVTVGGRPKRWDFLCDPILNHPNLNLCESLQPNTWVGYISSTSVYGNHDGDWVTETSRIKCLPGSKSGLYYRAENEWRKAALGWGWRLHVFRCAGLYGDERSILHTLMKSGGHDIAAAASGGGNTTKYPTSRIHEEDVTRSIIHAMGLNKPDSGQCCIWNIADDNPAPRSEVTMYGYNLFEISGIKPFDNTTRMMRSSSQRDERRRIESKKVSNQRVKANLLPDGKLIYPTYREGLKAVLDKNK</sequence>
<reference evidence="4 5" key="1">
    <citation type="submission" date="2024-10" db="EMBL/GenBank/DDBJ databases">
        <title>Updated reference genomes for cyclostephanoid diatoms.</title>
        <authorList>
            <person name="Roberts W.R."/>
            <person name="Alverson A.J."/>
        </authorList>
    </citation>
    <scope>NUCLEOTIDE SEQUENCE [LARGE SCALE GENOMIC DNA]</scope>
    <source>
        <strain evidence="4 5">AJA010-31</strain>
    </source>
</reference>
<accession>A0ABD3MWM2</accession>
<comment type="similarity">
    <text evidence="1">Belongs to the NAD(P)-dependent epimerase/dehydratase family.</text>
</comment>
<name>A0ABD3MWM2_9STRA</name>
<dbReference type="Proteomes" id="UP001530400">
    <property type="component" value="Unassembled WGS sequence"/>
</dbReference>
<dbReference type="InterPro" id="IPR036291">
    <property type="entry name" value="NAD(P)-bd_dom_sf"/>
</dbReference>
<protein>
    <recommendedName>
        <fullName evidence="6">NAD-dependent epimerase/dehydratase domain-containing protein</fullName>
    </recommendedName>
</protein>
<evidence type="ECO:0000256" key="1">
    <source>
        <dbReference type="ARBA" id="ARBA00007637"/>
    </source>
</evidence>
<keyword evidence="5" id="KW-1185">Reference proteome</keyword>
<gene>
    <name evidence="4" type="ORF">ACHAWO_012374</name>
</gene>
<evidence type="ECO:0008006" key="6">
    <source>
        <dbReference type="Google" id="ProtNLM"/>
    </source>
</evidence>
<dbReference type="PANTHER" id="PTHR43574">
    <property type="entry name" value="EPIMERASE-RELATED"/>
    <property type="match status" value="1"/>
</dbReference>
<dbReference type="EMBL" id="JALLPJ020001350">
    <property type="protein sequence ID" value="KAL3768264.1"/>
    <property type="molecule type" value="Genomic_DNA"/>
</dbReference>
<feature type="region of interest" description="Disordered" evidence="3">
    <location>
        <begin position="339"/>
        <end position="361"/>
    </location>
</feature>
<evidence type="ECO:0000256" key="3">
    <source>
        <dbReference type="SAM" id="MobiDB-lite"/>
    </source>
</evidence>
<dbReference type="AlphaFoldDB" id="A0ABD3MWM2"/>
<organism evidence="4 5">
    <name type="scientific">Cyclotella atomus</name>
    <dbReference type="NCBI Taxonomy" id="382360"/>
    <lineage>
        <taxon>Eukaryota</taxon>
        <taxon>Sar</taxon>
        <taxon>Stramenopiles</taxon>
        <taxon>Ochrophyta</taxon>
        <taxon>Bacillariophyta</taxon>
        <taxon>Coscinodiscophyceae</taxon>
        <taxon>Thalassiosirophycidae</taxon>
        <taxon>Stephanodiscales</taxon>
        <taxon>Stephanodiscaceae</taxon>
        <taxon>Cyclotella</taxon>
    </lineage>
</organism>
<dbReference type="SUPFAM" id="SSF51735">
    <property type="entry name" value="NAD(P)-binding Rossmann-fold domains"/>
    <property type="match status" value="1"/>
</dbReference>